<reference evidence="7" key="2">
    <citation type="submission" date="2025-08" db="UniProtKB">
        <authorList>
            <consortium name="Ensembl"/>
        </authorList>
    </citation>
    <scope>IDENTIFICATION</scope>
</reference>
<gene>
    <name evidence="7" type="primary">LOC114665623</name>
</gene>
<feature type="transmembrane region" description="Helical" evidence="5">
    <location>
        <begin position="187"/>
        <end position="207"/>
    </location>
</feature>
<sequence>MRFEELLSEVGGFSWFQLRIVLLLCIPRIILPFHFLLHNFISAVPSHRCSLYPSENASTFYMDTERLKGSIPREADGSLSSCRAFLPQQSTNASEGPSALLPCQYGWVYDKSQLTSTTATEWDLVCDNKTQNQVLATYFFIGVTLGAIIFGYCSDKFGWKAMLLVLFVASAIFGTMSAFSVSYVMFAVTRTLCGVALTGMSIISIVLSLEWIDVKHHTFTGTIIGLSWNVGSMLLALVAYFIRDWRHLLLAVTSPCILAIISWWIPESVRWQVTNRHITKAHKQLLNCAKMNGKHQFASCITTETISKITFAEDSIQNYSYVHLVKTPKMRRLCLLCVHRFGVALSYYGISLKISGFGVNIYLTQFIYGAIEVPAKCATYFALNKIGRRKGQAWSLIITGVLIGLNTLIPAEQEWIRTFIAVLGKGFSEASFTIAFLYTAELFPTVLRQSGLGYTSFMGRMGVSLAPLVIILEDIWSSLPSAIFSTAAILCGCTAFLLSETHNFRLNANIALVFNAPSLLHSFELNLQG</sequence>
<dbReference type="GO" id="GO:0016020">
    <property type="term" value="C:membrane"/>
    <property type="evidence" value="ECO:0007669"/>
    <property type="project" value="UniProtKB-SubCell"/>
</dbReference>
<comment type="subcellular location">
    <subcellularLocation>
        <location evidence="1">Membrane</location>
        <topology evidence="1">Multi-pass membrane protein</topology>
    </subcellularLocation>
</comment>
<keyword evidence="4 5" id="KW-0472">Membrane</keyword>
<dbReference type="Pfam" id="PF00083">
    <property type="entry name" value="Sugar_tr"/>
    <property type="match status" value="1"/>
</dbReference>
<dbReference type="Gene3D" id="1.20.1250.20">
    <property type="entry name" value="MFS general substrate transporter like domains"/>
    <property type="match status" value="1"/>
</dbReference>
<dbReference type="SUPFAM" id="SSF103473">
    <property type="entry name" value="MFS general substrate transporter"/>
    <property type="match status" value="1"/>
</dbReference>
<accession>A0A8C4STS2</accession>
<feature type="domain" description="Major facilitator superfamily (MFS) profile" evidence="6">
    <location>
        <begin position="91"/>
        <end position="503"/>
    </location>
</feature>
<feature type="transmembrane region" description="Helical" evidence="5">
    <location>
        <begin position="219"/>
        <end position="242"/>
    </location>
</feature>
<feature type="transmembrane region" description="Helical" evidence="5">
    <location>
        <begin position="415"/>
        <end position="440"/>
    </location>
</feature>
<evidence type="ECO:0000256" key="4">
    <source>
        <dbReference type="ARBA" id="ARBA00023136"/>
    </source>
</evidence>
<dbReference type="GeneTree" id="ENSGT00940000154922"/>
<dbReference type="InterPro" id="IPR036259">
    <property type="entry name" value="MFS_trans_sf"/>
</dbReference>
<dbReference type="GO" id="GO:0022857">
    <property type="term" value="F:transmembrane transporter activity"/>
    <property type="evidence" value="ECO:0007669"/>
    <property type="project" value="InterPro"/>
</dbReference>
<dbReference type="AlphaFoldDB" id="A0A8C4STS2"/>
<feature type="transmembrane region" description="Helical" evidence="5">
    <location>
        <begin position="393"/>
        <end position="409"/>
    </location>
</feature>
<dbReference type="Ensembl" id="ENSECRT00000022519.1">
    <property type="protein sequence ID" value="ENSECRP00000022047.1"/>
    <property type="gene ID" value="ENSECRG00000014814.1"/>
</dbReference>
<evidence type="ECO:0000256" key="2">
    <source>
        <dbReference type="ARBA" id="ARBA00022692"/>
    </source>
</evidence>
<keyword evidence="2 5" id="KW-0812">Transmembrane</keyword>
<proteinExistence type="predicted"/>
<dbReference type="InterPro" id="IPR005828">
    <property type="entry name" value="MFS_sugar_transport-like"/>
</dbReference>
<evidence type="ECO:0000256" key="3">
    <source>
        <dbReference type="ARBA" id="ARBA00022989"/>
    </source>
</evidence>
<evidence type="ECO:0000259" key="6">
    <source>
        <dbReference type="PROSITE" id="PS50850"/>
    </source>
</evidence>
<feature type="transmembrane region" description="Helical" evidence="5">
    <location>
        <begin position="452"/>
        <end position="472"/>
    </location>
</feature>
<dbReference type="InterPro" id="IPR020846">
    <property type="entry name" value="MFS_dom"/>
</dbReference>
<dbReference type="Proteomes" id="UP000694620">
    <property type="component" value="Chromosome 15"/>
</dbReference>
<feature type="transmembrane region" description="Helical" evidence="5">
    <location>
        <begin position="20"/>
        <end position="41"/>
    </location>
</feature>
<protein>
    <submittedName>
        <fullName evidence="7">Solute carrier family 22 member 7a</fullName>
    </submittedName>
</protein>
<evidence type="ECO:0000256" key="1">
    <source>
        <dbReference type="ARBA" id="ARBA00004141"/>
    </source>
</evidence>
<feature type="transmembrane region" description="Helical" evidence="5">
    <location>
        <begin position="478"/>
        <end position="498"/>
    </location>
</feature>
<organism evidence="7 8">
    <name type="scientific">Erpetoichthys calabaricus</name>
    <name type="common">Rope fish</name>
    <name type="synonym">Calamoichthys calabaricus</name>
    <dbReference type="NCBI Taxonomy" id="27687"/>
    <lineage>
        <taxon>Eukaryota</taxon>
        <taxon>Metazoa</taxon>
        <taxon>Chordata</taxon>
        <taxon>Craniata</taxon>
        <taxon>Vertebrata</taxon>
        <taxon>Euteleostomi</taxon>
        <taxon>Actinopterygii</taxon>
        <taxon>Polypteriformes</taxon>
        <taxon>Polypteridae</taxon>
        <taxon>Erpetoichthys</taxon>
    </lineage>
</organism>
<feature type="transmembrane region" description="Helical" evidence="5">
    <location>
        <begin position="161"/>
        <end position="181"/>
    </location>
</feature>
<feature type="transmembrane region" description="Helical" evidence="5">
    <location>
        <begin position="135"/>
        <end position="154"/>
    </location>
</feature>
<dbReference type="PANTHER" id="PTHR24064">
    <property type="entry name" value="SOLUTE CARRIER FAMILY 22 MEMBER"/>
    <property type="match status" value="1"/>
</dbReference>
<reference evidence="7" key="3">
    <citation type="submission" date="2025-09" db="UniProtKB">
        <authorList>
            <consortium name="Ensembl"/>
        </authorList>
    </citation>
    <scope>IDENTIFICATION</scope>
</reference>
<evidence type="ECO:0000313" key="8">
    <source>
        <dbReference type="Proteomes" id="UP000694620"/>
    </source>
</evidence>
<reference evidence="7" key="1">
    <citation type="submission" date="2021-06" db="EMBL/GenBank/DDBJ databases">
        <authorList>
            <consortium name="Wellcome Sanger Institute Data Sharing"/>
        </authorList>
    </citation>
    <scope>NUCLEOTIDE SEQUENCE [LARGE SCALE GENOMIC DNA]</scope>
</reference>
<evidence type="ECO:0000256" key="5">
    <source>
        <dbReference type="SAM" id="Phobius"/>
    </source>
</evidence>
<feature type="transmembrane region" description="Helical" evidence="5">
    <location>
        <begin position="248"/>
        <end position="266"/>
    </location>
</feature>
<evidence type="ECO:0000313" key="7">
    <source>
        <dbReference type="Ensembl" id="ENSECRP00000022047.1"/>
    </source>
</evidence>
<keyword evidence="3 5" id="KW-1133">Transmembrane helix</keyword>
<name>A0A8C4STS2_ERPCA</name>
<dbReference type="PROSITE" id="PS50850">
    <property type="entry name" value="MFS"/>
    <property type="match status" value="1"/>
</dbReference>
<keyword evidence="8" id="KW-1185">Reference proteome</keyword>